<protein>
    <submittedName>
        <fullName evidence="4">CG8839</fullName>
    </submittedName>
</protein>
<evidence type="ECO:0000313" key="4">
    <source>
        <dbReference type="EMBL" id="ALC41851.1"/>
    </source>
</evidence>
<dbReference type="Pfam" id="PF01425">
    <property type="entry name" value="Amidase"/>
    <property type="match status" value="1"/>
</dbReference>
<evidence type="ECO:0000256" key="1">
    <source>
        <dbReference type="PIRSR" id="PIRSR001221-1"/>
    </source>
</evidence>
<feature type="active site" description="Charge relay system" evidence="1">
    <location>
        <position position="211"/>
    </location>
</feature>
<dbReference type="OrthoDB" id="6428749at2759"/>
<dbReference type="PIRSF" id="PIRSF001221">
    <property type="entry name" value="Amidase_fungi"/>
    <property type="match status" value="1"/>
</dbReference>
<dbReference type="GO" id="GO:0012505">
    <property type="term" value="C:endomembrane system"/>
    <property type="evidence" value="ECO:0007669"/>
    <property type="project" value="TreeGrafter"/>
</dbReference>
<keyword evidence="2" id="KW-1133">Transmembrane helix</keyword>
<organism evidence="4 5">
    <name type="scientific">Drosophila busckii</name>
    <name type="common">Fruit fly</name>
    <dbReference type="NCBI Taxonomy" id="30019"/>
    <lineage>
        <taxon>Eukaryota</taxon>
        <taxon>Metazoa</taxon>
        <taxon>Ecdysozoa</taxon>
        <taxon>Arthropoda</taxon>
        <taxon>Hexapoda</taxon>
        <taxon>Insecta</taxon>
        <taxon>Pterygota</taxon>
        <taxon>Neoptera</taxon>
        <taxon>Endopterygota</taxon>
        <taxon>Diptera</taxon>
        <taxon>Brachycera</taxon>
        <taxon>Muscomorpha</taxon>
        <taxon>Ephydroidea</taxon>
        <taxon>Drosophilidae</taxon>
        <taxon>Drosophila</taxon>
    </lineage>
</organism>
<evidence type="ECO:0000259" key="3">
    <source>
        <dbReference type="Pfam" id="PF01425"/>
    </source>
</evidence>
<dbReference type="InterPro" id="IPR052739">
    <property type="entry name" value="FAAH2"/>
</dbReference>
<keyword evidence="2" id="KW-0472">Membrane</keyword>
<feature type="active site" description="Acyl-ester intermediate" evidence="1">
    <location>
        <position position="235"/>
    </location>
</feature>
<dbReference type="InterPro" id="IPR036928">
    <property type="entry name" value="AS_sf"/>
</dbReference>
<feature type="domain" description="Amidase" evidence="3">
    <location>
        <begin position="75"/>
        <end position="516"/>
    </location>
</feature>
<dbReference type="Gene3D" id="3.90.1300.10">
    <property type="entry name" value="Amidase signature (AS) domain"/>
    <property type="match status" value="1"/>
</dbReference>
<dbReference type="Proteomes" id="UP000494163">
    <property type="component" value="Chromosome 2R"/>
</dbReference>
<dbReference type="STRING" id="30019.A0A0M4EF07"/>
<dbReference type="EMBL" id="CP012524">
    <property type="protein sequence ID" value="ALC41851.1"/>
    <property type="molecule type" value="Genomic_DNA"/>
</dbReference>
<dbReference type="SMR" id="A0A0M4EF07"/>
<dbReference type="SUPFAM" id="SSF75304">
    <property type="entry name" value="Amidase signature (AS) enzymes"/>
    <property type="match status" value="1"/>
</dbReference>
<sequence length="536" mass="59435">MPEMQLDKSKESVPLSRSIGAFIFGLLQTFFRIIFRLIYGTKGEHMPPITDPILLESATSLAKKIRNKELSSVQVLESFIRRVKEVNPLLNCVVDERYDDAHKEAVAADELIKSGTYTAEQLAEQKPFLGVPITTKDCISVKGMLFTAGLYARREVRAEKDAEAMALMRKAGAIPFALTNVSEVCMWWESNNTVHGRTRNAYDTNRIVGGSSGGEGCTQSAAASPFGLGSDIGGSIRMPAFFNGIFGHKPSKLVVSNDGQFPTPFSAEQNSFLGLGPMSRFAEDLRPMLQIMAGEKAALLRLSKPVELERVKFYYQETDGGGRMVSAVDADLLQSMQRIVQHLRQKFGHAQVERVQLPEFRQSAAIWFANMRDDSGHGFSFQLGDLRYEINTYLEMLKWMVGASKHTFIGLTTALMDNQQCQHGSSKYHHLVAKRDALRQTLQQLLGDNAVLIYPTHPTVAPYHNEPIMRPINFSYTGIINVLGFPATAVPLGLGSEGVPLGVQVIANFNEDRLCLAVAEELERAFGGWTRPEVRL</sequence>
<dbReference type="OMA" id="LPTTWGM"/>
<keyword evidence="5" id="KW-1185">Reference proteome</keyword>
<dbReference type="InterPro" id="IPR023631">
    <property type="entry name" value="Amidase_dom"/>
</dbReference>
<dbReference type="AlphaFoldDB" id="A0A0M4EF07"/>
<dbReference type="PANTHER" id="PTHR43372">
    <property type="entry name" value="FATTY-ACID AMIDE HYDROLASE"/>
    <property type="match status" value="1"/>
</dbReference>
<feature type="transmembrane region" description="Helical" evidence="2">
    <location>
        <begin position="21"/>
        <end position="39"/>
    </location>
</feature>
<gene>
    <name evidence="4" type="ORF">Dbus_chr2Rg1430</name>
</gene>
<name>A0A0M4EF07_DROBS</name>
<feature type="active site" description="Charge relay system" evidence="1">
    <location>
        <position position="136"/>
    </location>
</feature>
<accession>A0A0M4EF07</accession>
<keyword evidence="2" id="KW-0812">Transmembrane</keyword>
<evidence type="ECO:0000256" key="2">
    <source>
        <dbReference type="SAM" id="Phobius"/>
    </source>
</evidence>
<proteinExistence type="predicted"/>
<evidence type="ECO:0000313" key="5">
    <source>
        <dbReference type="Proteomes" id="UP000494163"/>
    </source>
</evidence>
<reference evidence="4 5" key="1">
    <citation type="submission" date="2015-08" db="EMBL/GenBank/DDBJ databases">
        <title>Ancestral chromatin configuration constrains chromatin evolution on differentiating sex chromosomes in Drosophila.</title>
        <authorList>
            <person name="Zhou Q."/>
            <person name="Bachtrog D."/>
        </authorList>
    </citation>
    <scope>NUCLEOTIDE SEQUENCE [LARGE SCALE GENOMIC DNA]</scope>
    <source>
        <tissue evidence="4">Whole larvae</tissue>
    </source>
</reference>
<dbReference type="PANTHER" id="PTHR43372:SF4">
    <property type="entry name" value="FATTY-ACID AMIDE HYDROLASE 2"/>
    <property type="match status" value="1"/>
</dbReference>